<dbReference type="EMBL" id="BAABME010008653">
    <property type="protein sequence ID" value="GAA0173546.1"/>
    <property type="molecule type" value="Genomic_DNA"/>
</dbReference>
<dbReference type="PANTHER" id="PTHR23417:SF21">
    <property type="entry name" value="TRNA (GUANINE-N(7)-)-METHYLTRANSFERASE"/>
    <property type="match status" value="1"/>
</dbReference>
<protein>
    <recommendedName>
        <fullName evidence="2">tRNA (guanine(46)-N(7))-methyltransferase</fullName>
        <ecNumber evidence="2">2.1.1.33</ecNumber>
    </recommendedName>
</protein>
<dbReference type="EC" id="2.1.1.33" evidence="2"/>
<gene>
    <name evidence="7" type="ORF">LIER_27138</name>
</gene>
<keyword evidence="4" id="KW-0808">Transferase</keyword>
<keyword evidence="5" id="KW-0949">S-adenosyl-L-methionine</keyword>
<dbReference type="InterPro" id="IPR055361">
    <property type="entry name" value="tRNA_methyltr_TrmB_bact"/>
</dbReference>
<keyword evidence="8" id="KW-1185">Reference proteome</keyword>
<sequence length="332" mass="38092">MATTRALLKSPIIISSSKATNITPNCLHKYISKPHSFFRTNASAYEYNDEKNSPQLVSLEYADLNLTDKFCEEVGHVRVRQHVNPLRAQLMIPAQVPDWNNVFTDATLPLMVDIGSGSGRFLLWLAKTNPHCRNYLGIEIREKLVKRANYWVDELAFSNIHYIFANAMVSFKQLVTTYPGPLKLVTILCPDPHFKKKHHKRRVVQKPLVDSIVDCLMPGGQVFIQSDIFDVALDMRNYFDAEEERLVHIDNIDSTMHCNNEGWLLNSPLGIRTEREIYAENEGAQIYRRMYQKVGAIFPNSAFLAAMELSVLVYEFQQRVIILLQGKLDHHT</sequence>
<evidence type="ECO:0000256" key="2">
    <source>
        <dbReference type="ARBA" id="ARBA00011977"/>
    </source>
</evidence>
<evidence type="ECO:0000256" key="1">
    <source>
        <dbReference type="ARBA" id="ARBA00000142"/>
    </source>
</evidence>
<accession>A0AAV3RD02</accession>
<dbReference type="GO" id="GO:0043527">
    <property type="term" value="C:tRNA methyltransferase complex"/>
    <property type="evidence" value="ECO:0007669"/>
    <property type="project" value="TreeGrafter"/>
</dbReference>
<dbReference type="InterPro" id="IPR029063">
    <property type="entry name" value="SAM-dependent_MTases_sf"/>
</dbReference>
<dbReference type="CDD" id="cd02440">
    <property type="entry name" value="AdoMet_MTases"/>
    <property type="match status" value="1"/>
</dbReference>
<dbReference type="PANTHER" id="PTHR23417">
    <property type="entry name" value="3-DEOXY-D-MANNO-OCTULOSONIC-ACID TRANSFERASE/TRNA GUANINE-N 7 - -METHYLTRANSFERASE"/>
    <property type="match status" value="1"/>
</dbReference>
<name>A0AAV3RD02_LITER</name>
<reference evidence="7 8" key="1">
    <citation type="submission" date="2024-01" db="EMBL/GenBank/DDBJ databases">
        <title>The complete chloroplast genome sequence of Lithospermum erythrorhizon: insights into the phylogenetic relationship among Boraginaceae species and the maternal lineages of purple gromwells.</title>
        <authorList>
            <person name="Okada T."/>
            <person name="Watanabe K."/>
        </authorList>
    </citation>
    <scope>NUCLEOTIDE SEQUENCE [LARGE SCALE GENOMIC DNA]</scope>
</reference>
<dbReference type="AlphaFoldDB" id="A0AAV3RD02"/>
<dbReference type="SUPFAM" id="SSF53335">
    <property type="entry name" value="S-adenosyl-L-methionine-dependent methyltransferases"/>
    <property type="match status" value="1"/>
</dbReference>
<comment type="caution">
    <text evidence="7">The sequence shown here is derived from an EMBL/GenBank/DDBJ whole genome shotgun (WGS) entry which is preliminary data.</text>
</comment>
<evidence type="ECO:0000313" key="8">
    <source>
        <dbReference type="Proteomes" id="UP001454036"/>
    </source>
</evidence>
<comment type="catalytic activity">
    <reaction evidence="1">
        <text>guanosine(46) in tRNA + S-adenosyl-L-methionine = N(7)-methylguanosine(46) in tRNA + S-adenosyl-L-homocysteine</text>
        <dbReference type="Rhea" id="RHEA:42708"/>
        <dbReference type="Rhea" id="RHEA-COMP:10188"/>
        <dbReference type="Rhea" id="RHEA-COMP:10189"/>
        <dbReference type="ChEBI" id="CHEBI:57856"/>
        <dbReference type="ChEBI" id="CHEBI:59789"/>
        <dbReference type="ChEBI" id="CHEBI:74269"/>
        <dbReference type="ChEBI" id="CHEBI:74480"/>
        <dbReference type="EC" id="2.1.1.33"/>
    </reaction>
</comment>
<dbReference type="FunFam" id="3.40.50.150:FF:000230">
    <property type="entry name" value="tRNA (Guanine-N(7)-)-methyltransferase"/>
    <property type="match status" value="1"/>
</dbReference>
<evidence type="ECO:0000256" key="6">
    <source>
        <dbReference type="ARBA" id="ARBA00022694"/>
    </source>
</evidence>
<keyword evidence="3" id="KW-0489">Methyltransferase</keyword>
<evidence type="ECO:0000256" key="5">
    <source>
        <dbReference type="ARBA" id="ARBA00022691"/>
    </source>
</evidence>
<organism evidence="7 8">
    <name type="scientific">Lithospermum erythrorhizon</name>
    <name type="common">Purple gromwell</name>
    <name type="synonym">Lithospermum officinale var. erythrorhizon</name>
    <dbReference type="NCBI Taxonomy" id="34254"/>
    <lineage>
        <taxon>Eukaryota</taxon>
        <taxon>Viridiplantae</taxon>
        <taxon>Streptophyta</taxon>
        <taxon>Embryophyta</taxon>
        <taxon>Tracheophyta</taxon>
        <taxon>Spermatophyta</taxon>
        <taxon>Magnoliopsida</taxon>
        <taxon>eudicotyledons</taxon>
        <taxon>Gunneridae</taxon>
        <taxon>Pentapetalae</taxon>
        <taxon>asterids</taxon>
        <taxon>lamiids</taxon>
        <taxon>Boraginales</taxon>
        <taxon>Boraginaceae</taxon>
        <taxon>Boraginoideae</taxon>
        <taxon>Lithospermeae</taxon>
        <taxon>Lithospermum</taxon>
    </lineage>
</organism>
<dbReference type="Pfam" id="PF02390">
    <property type="entry name" value="Methyltransf_4"/>
    <property type="match status" value="1"/>
</dbReference>
<dbReference type="HAMAP" id="MF_01057">
    <property type="entry name" value="tRNA_methyltr_TrmB"/>
    <property type="match status" value="1"/>
</dbReference>
<keyword evidence="6" id="KW-0819">tRNA processing</keyword>
<evidence type="ECO:0000256" key="3">
    <source>
        <dbReference type="ARBA" id="ARBA00022603"/>
    </source>
</evidence>
<dbReference type="NCBIfam" id="TIGR00091">
    <property type="entry name" value="tRNA (guanosine(46)-N7)-methyltransferase TrmB"/>
    <property type="match status" value="1"/>
</dbReference>
<evidence type="ECO:0000256" key="4">
    <source>
        <dbReference type="ARBA" id="ARBA00022679"/>
    </source>
</evidence>
<dbReference type="Proteomes" id="UP001454036">
    <property type="component" value="Unassembled WGS sequence"/>
</dbReference>
<dbReference type="GO" id="GO:0008176">
    <property type="term" value="F:tRNA (guanine(46)-N7)-methyltransferase activity"/>
    <property type="evidence" value="ECO:0007669"/>
    <property type="project" value="UniProtKB-EC"/>
</dbReference>
<dbReference type="InterPro" id="IPR003358">
    <property type="entry name" value="tRNA_(Gua-N-7)_MeTrfase_Trmb"/>
</dbReference>
<dbReference type="Gene3D" id="3.40.50.150">
    <property type="entry name" value="Vaccinia Virus protein VP39"/>
    <property type="match status" value="1"/>
</dbReference>
<proteinExistence type="inferred from homology"/>
<evidence type="ECO:0000313" key="7">
    <source>
        <dbReference type="EMBL" id="GAA0173546.1"/>
    </source>
</evidence>
<dbReference type="PROSITE" id="PS51625">
    <property type="entry name" value="SAM_MT_TRMB"/>
    <property type="match status" value="1"/>
</dbReference>